<dbReference type="Pfam" id="PF00085">
    <property type="entry name" value="Thioredoxin"/>
    <property type="match status" value="1"/>
</dbReference>
<dbReference type="InterPro" id="IPR013766">
    <property type="entry name" value="Thioredoxin_domain"/>
</dbReference>
<dbReference type="AlphaFoldDB" id="A0A0K9HK45"/>
<evidence type="ECO:0000313" key="4">
    <source>
        <dbReference type="EMBL" id="RLQ13409.1"/>
    </source>
</evidence>
<dbReference type="PROSITE" id="PS51352">
    <property type="entry name" value="THIOREDOXIN_2"/>
    <property type="match status" value="1"/>
</dbReference>
<dbReference type="SUPFAM" id="SSF52833">
    <property type="entry name" value="Thioredoxin-like"/>
    <property type="match status" value="1"/>
</dbReference>
<dbReference type="EMBL" id="LUCS01000027">
    <property type="protein sequence ID" value="KAF6511157.1"/>
    <property type="molecule type" value="Genomic_DNA"/>
</dbReference>
<comment type="caution">
    <text evidence="3">The sequence shown here is derived from an EMBL/GenBank/DDBJ whole genome shotgun (WGS) entry which is preliminary data.</text>
</comment>
<dbReference type="EMBL" id="LQYV01000094">
    <property type="protein sequence ID" value="KYD24721.1"/>
    <property type="molecule type" value="Genomic_DNA"/>
</dbReference>
<evidence type="ECO:0000313" key="3">
    <source>
        <dbReference type="EMBL" id="KYD24721.1"/>
    </source>
</evidence>
<keyword evidence="7" id="KW-1185">Reference proteome</keyword>
<evidence type="ECO:0000313" key="5">
    <source>
        <dbReference type="Proteomes" id="UP000075424"/>
    </source>
</evidence>
<reference evidence="4 6" key="3">
    <citation type="submission" date="2018-10" db="EMBL/GenBank/DDBJ databases">
        <title>Geobacillus stearothermophilus in processing lines of powdered infant formula.</title>
        <authorList>
            <person name="Rhee M.S."/>
            <person name="Choi I.-G."/>
            <person name="Cho T.J."/>
            <person name="Park B."/>
        </authorList>
    </citation>
    <scope>NUCLEOTIDE SEQUENCE [LARGE SCALE GENOMIC DNA]</scope>
    <source>
        <strain evidence="4 6">FHS-PPGT130</strain>
    </source>
</reference>
<evidence type="ECO:0000259" key="1">
    <source>
        <dbReference type="PROSITE" id="PS51352"/>
    </source>
</evidence>
<organism evidence="3 5">
    <name type="scientific">Geobacillus stearothermophilus</name>
    <name type="common">Bacillus stearothermophilus</name>
    <dbReference type="NCBI Taxonomy" id="1422"/>
    <lineage>
        <taxon>Bacteria</taxon>
        <taxon>Bacillati</taxon>
        <taxon>Bacillota</taxon>
        <taxon>Bacilli</taxon>
        <taxon>Bacillales</taxon>
        <taxon>Anoxybacillaceae</taxon>
        <taxon>Geobacillus</taxon>
    </lineage>
</organism>
<dbReference type="Proteomes" id="UP000773850">
    <property type="component" value="Unassembled WGS sequence"/>
</dbReference>
<proteinExistence type="predicted"/>
<dbReference type="CDD" id="cd02947">
    <property type="entry name" value="TRX_family"/>
    <property type="match status" value="1"/>
</dbReference>
<evidence type="ECO:0000313" key="7">
    <source>
        <dbReference type="Proteomes" id="UP000773850"/>
    </source>
</evidence>
<dbReference type="RefSeq" id="WP_033013885.1">
    <property type="nucleotide sequence ID" value="NZ_CBCSGJ010000048.1"/>
</dbReference>
<accession>A0A0K9HK45</accession>
<dbReference type="InterPro" id="IPR036249">
    <property type="entry name" value="Thioredoxin-like_sf"/>
</dbReference>
<reference evidence="3 5" key="1">
    <citation type="submission" date="2016-01" db="EMBL/GenBank/DDBJ databases">
        <title>Draft Genome Sequences of Seven Thermophilic Sporeformers Isolated from Foods.</title>
        <authorList>
            <person name="Berendsen E.M."/>
            <person name="Wells-Bennik M.H."/>
            <person name="Krawcyk A.O."/>
            <person name="De Jong A."/>
            <person name="Holsappel S."/>
            <person name="Eijlander R.T."/>
            <person name="Kuipers O.P."/>
        </authorList>
    </citation>
    <scope>NUCLEOTIDE SEQUENCE [LARGE SCALE GENOMIC DNA]</scope>
    <source>
        <strain evidence="3 5">B4109</strain>
    </source>
</reference>
<dbReference type="Proteomes" id="UP000266922">
    <property type="component" value="Unassembled WGS sequence"/>
</dbReference>
<feature type="domain" description="Thioredoxin" evidence="1">
    <location>
        <begin position="37"/>
        <end position="155"/>
    </location>
</feature>
<protein>
    <submittedName>
        <fullName evidence="2">Thioredoxin</fullName>
    </submittedName>
</protein>
<dbReference type="EMBL" id="RCTJ01000047">
    <property type="protein sequence ID" value="RLQ13409.1"/>
    <property type="molecule type" value="Genomic_DNA"/>
</dbReference>
<name>A0A0K9HK45_GEOSE</name>
<gene>
    <name evidence="3" type="ORF">B4109_0487</name>
    <name evidence="4" type="ORF">D9548_11810</name>
    <name evidence="2" type="ORF">GS8_1829</name>
</gene>
<dbReference type="Proteomes" id="UP000075424">
    <property type="component" value="Unassembled WGS sequence"/>
</dbReference>
<evidence type="ECO:0000313" key="2">
    <source>
        <dbReference type="EMBL" id="KAF6511157.1"/>
    </source>
</evidence>
<reference evidence="2 7" key="2">
    <citation type="submission" date="2016-03" db="EMBL/GenBank/DDBJ databases">
        <title>Spore heat resistance.</title>
        <authorList>
            <person name="Boekhorst J."/>
            <person name="Berendsen E.M."/>
            <person name="Wells-Bennik M.H."/>
            <person name="Kuipers O.P."/>
        </authorList>
    </citation>
    <scope>NUCLEOTIDE SEQUENCE [LARGE SCALE GENOMIC DNA]</scope>
    <source>
        <strain evidence="2 7">GS8</strain>
    </source>
</reference>
<dbReference type="PATRIC" id="fig|1422.14.peg.3080"/>
<dbReference type="Gene3D" id="3.40.30.10">
    <property type="entry name" value="Glutaredoxin"/>
    <property type="match status" value="1"/>
</dbReference>
<sequence length="158" mass="18113">MKKLLAFGGIIVVLFAAISFITMYEQKEAASNNPYHKSELNPATIAQLDDPNYRNIILPAKLKQQLADGKTLTVYFYSPTCPHCQRTTPIVVPLAKQLGIDLKLFNLLEFEDGWDIYHIEATPTIVHYENGKEAKRIEGYHDEKTFRRWFASLPMPKK</sequence>
<dbReference type="GeneID" id="89613639"/>
<evidence type="ECO:0000313" key="6">
    <source>
        <dbReference type="Proteomes" id="UP000266922"/>
    </source>
</evidence>